<comment type="caution">
    <text evidence="21">The sequence shown here is derived from an EMBL/GenBank/DDBJ whole genome shotgun (WGS) entry which is preliminary data.</text>
</comment>
<evidence type="ECO:0000256" key="2">
    <source>
        <dbReference type="ARBA" id="ARBA00006683"/>
    </source>
</evidence>
<name>A0A261GBL8_9BIFI</name>
<evidence type="ECO:0000256" key="6">
    <source>
        <dbReference type="ARBA" id="ARBA00022475"/>
    </source>
</evidence>
<evidence type="ECO:0000259" key="19">
    <source>
        <dbReference type="Pfam" id="PF02706"/>
    </source>
</evidence>
<keyword evidence="11 21" id="KW-0418">Kinase</keyword>
<proteinExistence type="inferred from homology"/>
<keyword evidence="6" id="KW-1003">Cell membrane</keyword>
<dbReference type="NCBIfam" id="TIGR01007">
    <property type="entry name" value="eps_fam"/>
    <property type="match status" value="1"/>
</dbReference>
<dbReference type="Pfam" id="PF02706">
    <property type="entry name" value="Wzz"/>
    <property type="match status" value="1"/>
</dbReference>
<feature type="domain" description="Polysaccharide chain length determinant N-terminal" evidence="19">
    <location>
        <begin position="14"/>
        <end position="109"/>
    </location>
</feature>
<evidence type="ECO:0000256" key="15">
    <source>
        <dbReference type="ARBA" id="ARBA00023137"/>
    </source>
</evidence>
<dbReference type="Gene3D" id="3.40.50.300">
    <property type="entry name" value="P-loop containing nucleotide triphosphate hydrolases"/>
    <property type="match status" value="1"/>
</dbReference>
<keyword evidence="10" id="KW-0547">Nucleotide-binding</keyword>
<feature type="compositionally biased region" description="Polar residues" evidence="17">
    <location>
        <begin position="496"/>
        <end position="505"/>
    </location>
</feature>
<dbReference type="GO" id="GO:0004715">
    <property type="term" value="F:non-membrane spanning protein tyrosine kinase activity"/>
    <property type="evidence" value="ECO:0007669"/>
    <property type="project" value="UniProtKB-EC"/>
</dbReference>
<comment type="similarity">
    <text evidence="2">Belongs to the CpsC/CapA family.</text>
</comment>
<dbReference type="GO" id="GO:0005524">
    <property type="term" value="F:ATP binding"/>
    <property type="evidence" value="ECO:0007669"/>
    <property type="project" value="UniProtKB-KW"/>
</dbReference>
<evidence type="ECO:0000256" key="1">
    <source>
        <dbReference type="ARBA" id="ARBA00004429"/>
    </source>
</evidence>
<reference evidence="21 22" key="1">
    <citation type="journal article" date="2017" name="BMC Genomics">
        <title>Comparative genomic and phylogenomic analyses of the Bifidobacteriaceae family.</title>
        <authorList>
            <person name="Lugli G.A."/>
            <person name="Milani C."/>
            <person name="Turroni F."/>
            <person name="Duranti S."/>
            <person name="Mancabelli L."/>
            <person name="Mangifesta M."/>
            <person name="Ferrario C."/>
            <person name="Modesto M."/>
            <person name="Mattarelli P."/>
            <person name="Jiri K."/>
            <person name="van Sinderen D."/>
            <person name="Ventura M."/>
        </authorList>
    </citation>
    <scope>NUCLEOTIDE SEQUENCE [LARGE SCALE GENOMIC DNA]</scope>
    <source>
        <strain evidence="21 22">DSM 100216</strain>
    </source>
</reference>
<dbReference type="EMBL" id="MWWZ01000005">
    <property type="protein sequence ID" value="OZG68565.1"/>
    <property type="molecule type" value="Genomic_DNA"/>
</dbReference>
<evidence type="ECO:0000256" key="14">
    <source>
        <dbReference type="ARBA" id="ARBA00023136"/>
    </source>
</evidence>
<feature type="region of interest" description="Disordered" evidence="17">
    <location>
        <begin position="478"/>
        <end position="505"/>
    </location>
</feature>
<dbReference type="GO" id="GO:0005886">
    <property type="term" value="C:plasma membrane"/>
    <property type="evidence" value="ECO:0007669"/>
    <property type="project" value="UniProtKB-SubCell"/>
</dbReference>
<protein>
    <recommendedName>
        <fullName evidence="5">non-specific protein-tyrosine kinase</fullName>
        <ecNumber evidence="5">2.7.10.2</ecNumber>
    </recommendedName>
</protein>
<comment type="similarity">
    <text evidence="4">Belongs to the etk/wzc family.</text>
</comment>
<dbReference type="SUPFAM" id="SSF52540">
    <property type="entry name" value="P-loop containing nucleoside triphosphate hydrolases"/>
    <property type="match status" value="1"/>
</dbReference>
<comment type="catalytic activity">
    <reaction evidence="16">
        <text>L-tyrosyl-[protein] + ATP = O-phospho-L-tyrosyl-[protein] + ADP + H(+)</text>
        <dbReference type="Rhea" id="RHEA:10596"/>
        <dbReference type="Rhea" id="RHEA-COMP:10136"/>
        <dbReference type="Rhea" id="RHEA-COMP:20101"/>
        <dbReference type="ChEBI" id="CHEBI:15378"/>
        <dbReference type="ChEBI" id="CHEBI:30616"/>
        <dbReference type="ChEBI" id="CHEBI:46858"/>
        <dbReference type="ChEBI" id="CHEBI:61978"/>
        <dbReference type="ChEBI" id="CHEBI:456216"/>
        <dbReference type="EC" id="2.7.10.2"/>
    </reaction>
</comment>
<evidence type="ECO:0000256" key="11">
    <source>
        <dbReference type="ARBA" id="ARBA00022777"/>
    </source>
</evidence>
<organism evidence="21 22">
    <name type="scientific">Bifidobacterium eulemuris</name>
    <dbReference type="NCBI Taxonomy" id="1765219"/>
    <lineage>
        <taxon>Bacteria</taxon>
        <taxon>Bacillati</taxon>
        <taxon>Actinomycetota</taxon>
        <taxon>Actinomycetes</taxon>
        <taxon>Bifidobacteriales</taxon>
        <taxon>Bifidobacteriaceae</taxon>
        <taxon>Bifidobacterium</taxon>
    </lineage>
</organism>
<evidence type="ECO:0000256" key="5">
    <source>
        <dbReference type="ARBA" id="ARBA00011903"/>
    </source>
</evidence>
<gene>
    <name evidence="21" type="ORF">BEUL_0875</name>
</gene>
<feature type="transmembrane region" description="Helical" evidence="18">
    <location>
        <begin position="27"/>
        <end position="46"/>
    </location>
</feature>
<evidence type="ECO:0000256" key="4">
    <source>
        <dbReference type="ARBA" id="ARBA00008883"/>
    </source>
</evidence>
<dbReference type="PANTHER" id="PTHR32309">
    <property type="entry name" value="TYROSINE-PROTEIN KINASE"/>
    <property type="match status" value="1"/>
</dbReference>
<keyword evidence="15 21" id="KW-0829">Tyrosine-protein kinase</keyword>
<evidence type="ECO:0000256" key="16">
    <source>
        <dbReference type="ARBA" id="ARBA00051245"/>
    </source>
</evidence>
<evidence type="ECO:0000259" key="20">
    <source>
        <dbReference type="Pfam" id="PF13614"/>
    </source>
</evidence>
<evidence type="ECO:0000256" key="3">
    <source>
        <dbReference type="ARBA" id="ARBA00007316"/>
    </source>
</evidence>
<evidence type="ECO:0000256" key="9">
    <source>
        <dbReference type="ARBA" id="ARBA00022692"/>
    </source>
</evidence>
<dbReference type="PANTHER" id="PTHR32309:SF13">
    <property type="entry name" value="FERRIC ENTEROBACTIN TRANSPORT PROTEIN FEPE"/>
    <property type="match status" value="1"/>
</dbReference>
<comment type="similarity">
    <text evidence="3">Belongs to the CpsD/CapB family.</text>
</comment>
<dbReference type="EC" id="2.7.10.2" evidence="5"/>
<evidence type="ECO:0000256" key="18">
    <source>
        <dbReference type="SAM" id="Phobius"/>
    </source>
</evidence>
<feature type="domain" description="AAA" evidence="20">
    <location>
        <begin position="297"/>
        <end position="403"/>
    </location>
</feature>
<dbReference type="Proteomes" id="UP000216057">
    <property type="component" value="Unassembled WGS sequence"/>
</dbReference>
<keyword evidence="8" id="KW-0808">Transferase</keyword>
<keyword evidence="9 18" id="KW-0812">Transmembrane</keyword>
<evidence type="ECO:0000313" key="22">
    <source>
        <dbReference type="Proteomes" id="UP000216057"/>
    </source>
</evidence>
<evidence type="ECO:0000256" key="13">
    <source>
        <dbReference type="ARBA" id="ARBA00022989"/>
    </source>
</evidence>
<keyword evidence="14 18" id="KW-0472">Membrane</keyword>
<evidence type="ECO:0000256" key="12">
    <source>
        <dbReference type="ARBA" id="ARBA00022840"/>
    </source>
</evidence>
<dbReference type="AlphaFoldDB" id="A0A261GBL8"/>
<dbReference type="InterPro" id="IPR027417">
    <property type="entry name" value="P-loop_NTPase"/>
</dbReference>
<dbReference type="Pfam" id="PF13614">
    <property type="entry name" value="AAA_31"/>
    <property type="match status" value="1"/>
</dbReference>
<evidence type="ECO:0000256" key="7">
    <source>
        <dbReference type="ARBA" id="ARBA00022519"/>
    </source>
</evidence>
<evidence type="ECO:0000256" key="17">
    <source>
        <dbReference type="SAM" id="MobiDB-lite"/>
    </source>
</evidence>
<keyword evidence="13 18" id="KW-1133">Transmembrane helix</keyword>
<dbReference type="InterPro" id="IPR005702">
    <property type="entry name" value="Wzc-like_C"/>
</dbReference>
<keyword evidence="7" id="KW-0997">Cell inner membrane</keyword>
<dbReference type="CDD" id="cd05387">
    <property type="entry name" value="BY-kinase"/>
    <property type="match status" value="1"/>
</dbReference>
<dbReference type="InterPro" id="IPR050445">
    <property type="entry name" value="Bact_polysacc_biosynth/exp"/>
</dbReference>
<evidence type="ECO:0000256" key="10">
    <source>
        <dbReference type="ARBA" id="ARBA00022741"/>
    </source>
</evidence>
<dbReference type="InterPro" id="IPR025669">
    <property type="entry name" value="AAA_dom"/>
</dbReference>
<evidence type="ECO:0000313" key="21">
    <source>
        <dbReference type="EMBL" id="OZG68565.1"/>
    </source>
</evidence>
<dbReference type="InterPro" id="IPR003856">
    <property type="entry name" value="LPS_length_determ_N"/>
</dbReference>
<accession>A0A261GBL8</accession>
<evidence type="ECO:0000256" key="8">
    <source>
        <dbReference type="ARBA" id="ARBA00022679"/>
    </source>
</evidence>
<comment type="subcellular location">
    <subcellularLocation>
        <location evidence="1">Cell inner membrane</location>
        <topology evidence="1">Multi-pass membrane protein</topology>
    </subcellularLocation>
</comment>
<keyword evidence="12" id="KW-0067">ATP-binding</keyword>
<sequence length="505" mass="54195">MTQEEMEASEEQGVTLADLLMMIRKHVIMVVVVFVVVLAAVAAYTFTTPKKYSATAELLAMSGQGAVSDTASGNLSQFNTASSYINSQIETYPELAKTETVLDTVIDDLSLNMTVSEVAELITVSNPSGTLMVDITAETVDPELSQQLANAVADSLSDQVSTSLGTLDEDVNPVMLSVVQRAQVPQSASSPRVALYLAVGALAGLILGVCCAVVREMLNTKVEESSDVRSIVGASSLGTVPQDELLEGSRPMVVAQPGGPLAEEFRRIHTNLSFLRADRANEQGQVLVFTSSSPAEGKTTTTINVAAALAEDGAKVLLIDADLRHPSVAHHLDIEGHVGLAHVLSGQMMPKDVVQSYWKPNLHVLAAGKRPANPSILLNSETMAKLVSQAVTQYDYVIIDTAPLSVSNDASVFGRWANGVILVAGKGVCEKKDLAEAYDSLESAGVPVLGFVFNFADPKKKREGSYYYLLLRRGWRPRARQRQNTPPQDRQPVILKSSSKQIRMA</sequence>